<dbReference type="GO" id="GO:0016020">
    <property type="term" value="C:membrane"/>
    <property type="evidence" value="ECO:0007669"/>
    <property type="project" value="UniProtKB-SubCell"/>
</dbReference>
<evidence type="ECO:0000256" key="3">
    <source>
        <dbReference type="ARBA" id="ARBA00022989"/>
    </source>
</evidence>
<dbReference type="PANTHER" id="PTHR43461:SF1">
    <property type="entry name" value="TRANSMEMBRANE PROTEIN 256"/>
    <property type="match status" value="1"/>
</dbReference>
<accession>A0AB34JA66</accession>
<protein>
    <recommendedName>
        <fullName evidence="8">Transmembrane protein 256 homolog</fullName>
    </recommendedName>
</protein>
<sequence>MSVWFRVAALSGSSSIAAGAYGAHGLTVDPPLMKAYENGNRLHMLHSVMLAVCPMLRRPHLSGCLFLGGTAVFSGSCYFAALSNDRRNGRFAPIGGTALIVAWLSLLL</sequence>
<proteinExistence type="predicted"/>
<evidence type="ECO:0008006" key="8">
    <source>
        <dbReference type="Google" id="ProtNLM"/>
    </source>
</evidence>
<feature type="transmembrane region" description="Helical" evidence="5">
    <location>
        <begin position="64"/>
        <end position="83"/>
    </location>
</feature>
<evidence type="ECO:0000256" key="1">
    <source>
        <dbReference type="ARBA" id="ARBA00004141"/>
    </source>
</evidence>
<name>A0AB34JA66_PRYPA</name>
<keyword evidence="3 5" id="KW-1133">Transmembrane helix</keyword>
<dbReference type="EMBL" id="JBGBPQ010000010">
    <property type="protein sequence ID" value="KAL1518441.1"/>
    <property type="molecule type" value="Genomic_DNA"/>
</dbReference>
<comment type="caution">
    <text evidence="6">The sequence shown here is derived from an EMBL/GenBank/DDBJ whole genome shotgun (WGS) entry which is preliminary data.</text>
</comment>
<evidence type="ECO:0000256" key="5">
    <source>
        <dbReference type="SAM" id="Phobius"/>
    </source>
</evidence>
<comment type="subcellular location">
    <subcellularLocation>
        <location evidence="1">Membrane</location>
        <topology evidence="1">Multi-pass membrane protein</topology>
    </subcellularLocation>
</comment>
<keyword evidence="7" id="KW-1185">Reference proteome</keyword>
<dbReference type="Pfam" id="PF04241">
    <property type="entry name" value="DUF423"/>
    <property type="match status" value="1"/>
</dbReference>
<keyword evidence="4 5" id="KW-0472">Membrane</keyword>
<reference evidence="6 7" key="1">
    <citation type="journal article" date="2024" name="Science">
        <title>Giant polyketide synthase enzymes in the biosynthesis of giant marine polyether toxins.</title>
        <authorList>
            <person name="Fallon T.R."/>
            <person name="Shende V.V."/>
            <person name="Wierzbicki I.H."/>
            <person name="Pendleton A.L."/>
            <person name="Watervoot N.F."/>
            <person name="Auber R.P."/>
            <person name="Gonzalez D.J."/>
            <person name="Wisecaver J.H."/>
            <person name="Moore B.S."/>
        </authorList>
    </citation>
    <scope>NUCLEOTIDE SEQUENCE [LARGE SCALE GENOMIC DNA]</scope>
    <source>
        <strain evidence="6 7">12B1</strain>
    </source>
</reference>
<organism evidence="6 7">
    <name type="scientific">Prymnesium parvum</name>
    <name type="common">Toxic golden alga</name>
    <dbReference type="NCBI Taxonomy" id="97485"/>
    <lineage>
        <taxon>Eukaryota</taxon>
        <taxon>Haptista</taxon>
        <taxon>Haptophyta</taxon>
        <taxon>Prymnesiophyceae</taxon>
        <taxon>Prymnesiales</taxon>
        <taxon>Prymnesiaceae</taxon>
        <taxon>Prymnesium</taxon>
    </lineage>
</organism>
<dbReference type="PANTHER" id="PTHR43461">
    <property type="entry name" value="TRANSMEMBRANE PROTEIN 256"/>
    <property type="match status" value="1"/>
</dbReference>
<feature type="transmembrane region" description="Helical" evidence="5">
    <location>
        <begin position="89"/>
        <end position="107"/>
    </location>
</feature>
<evidence type="ECO:0000313" key="7">
    <source>
        <dbReference type="Proteomes" id="UP001515480"/>
    </source>
</evidence>
<evidence type="ECO:0000256" key="4">
    <source>
        <dbReference type="ARBA" id="ARBA00023136"/>
    </source>
</evidence>
<evidence type="ECO:0000313" key="6">
    <source>
        <dbReference type="EMBL" id="KAL1518441.1"/>
    </source>
</evidence>
<gene>
    <name evidence="6" type="ORF">AB1Y20_002733</name>
</gene>
<dbReference type="AlphaFoldDB" id="A0AB34JA66"/>
<dbReference type="InterPro" id="IPR006696">
    <property type="entry name" value="DUF423"/>
</dbReference>
<keyword evidence="2 5" id="KW-0812">Transmembrane</keyword>
<dbReference type="Proteomes" id="UP001515480">
    <property type="component" value="Unassembled WGS sequence"/>
</dbReference>
<evidence type="ECO:0000256" key="2">
    <source>
        <dbReference type="ARBA" id="ARBA00022692"/>
    </source>
</evidence>